<proteinExistence type="predicted"/>
<gene>
    <name evidence="2" type="ORF">O3P69_015826</name>
</gene>
<dbReference type="AlphaFoldDB" id="A0AAW0T8N5"/>
<evidence type="ECO:0000313" key="3">
    <source>
        <dbReference type="Proteomes" id="UP001487740"/>
    </source>
</evidence>
<reference evidence="2 3" key="1">
    <citation type="submission" date="2023-03" db="EMBL/GenBank/DDBJ databases">
        <title>High-quality genome of Scylla paramamosain provides insights in environmental adaptation.</title>
        <authorList>
            <person name="Zhang L."/>
        </authorList>
    </citation>
    <scope>NUCLEOTIDE SEQUENCE [LARGE SCALE GENOMIC DNA]</scope>
    <source>
        <strain evidence="2">LZ_2023a</strain>
        <tissue evidence="2">Muscle</tissue>
    </source>
</reference>
<sequence>MREELEALDEVQSLLRVVCLAVVRVSDEGRRALREARRPPAGPDEARTGQPGHVGLRQIRSGQVKGFTQSHYFKPPPAWAISGQGSGVRFQGSGAGYDETRRGGARRGEASKDFSRSHNSFHRQQVPGVACVNGGAHQLLNASAGCSLNIPHAELSKRWITSTLGMHSSNPMMRQLKSAYRKLPVHNGVQGVQ</sequence>
<organism evidence="2 3">
    <name type="scientific">Scylla paramamosain</name>
    <name type="common">Mud crab</name>
    <dbReference type="NCBI Taxonomy" id="85552"/>
    <lineage>
        <taxon>Eukaryota</taxon>
        <taxon>Metazoa</taxon>
        <taxon>Ecdysozoa</taxon>
        <taxon>Arthropoda</taxon>
        <taxon>Crustacea</taxon>
        <taxon>Multicrustacea</taxon>
        <taxon>Malacostraca</taxon>
        <taxon>Eumalacostraca</taxon>
        <taxon>Eucarida</taxon>
        <taxon>Decapoda</taxon>
        <taxon>Pleocyemata</taxon>
        <taxon>Brachyura</taxon>
        <taxon>Eubrachyura</taxon>
        <taxon>Portunoidea</taxon>
        <taxon>Portunidae</taxon>
        <taxon>Portuninae</taxon>
        <taxon>Scylla</taxon>
    </lineage>
</organism>
<evidence type="ECO:0000313" key="2">
    <source>
        <dbReference type="EMBL" id="KAK8383619.1"/>
    </source>
</evidence>
<feature type="region of interest" description="Disordered" evidence="1">
    <location>
        <begin position="93"/>
        <end position="119"/>
    </location>
</feature>
<comment type="caution">
    <text evidence="2">The sequence shown here is derived from an EMBL/GenBank/DDBJ whole genome shotgun (WGS) entry which is preliminary data.</text>
</comment>
<feature type="compositionally biased region" description="Basic and acidic residues" evidence="1">
    <location>
        <begin position="98"/>
        <end position="116"/>
    </location>
</feature>
<dbReference type="EMBL" id="JARAKH010000036">
    <property type="protein sequence ID" value="KAK8383619.1"/>
    <property type="molecule type" value="Genomic_DNA"/>
</dbReference>
<keyword evidence="3" id="KW-1185">Reference proteome</keyword>
<name>A0AAW0T8N5_SCYPA</name>
<accession>A0AAW0T8N5</accession>
<protein>
    <submittedName>
        <fullName evidence="2">Uncharacterized protein</fullName>
    </submittedName>
</protein>
<evidence type="ECO:0000256" key="1">
    <source>
        <dbReference type="SAM" id="MobiDB-lite"/>
    </source>
</evidence>
<dbReference type="Proteomes" id="UP001487740">
    <property type="component" value="Unassembled WGS sequence"/>
</dbReference>
<feature type="region of interest" description="Disordered" evidence="1">
    <location>
        <begin position="33"/>
        <end position="53"/>
    </location>
</feature>